<evidence type="ECO:0000256" key="1">
    <source>
        <dbReference type="SAM" id="MobiDB-lite"/>
    </source>
</evidence>
<protein>
    <recommendedName>
        <fullName evidence="2">NADPH oxidase Respiratory burst domain-containing protein</fullName>
    </recommendedName>
</protein>
<dbReference type="GO" id="GO:0050664">
    <property type="term" value="F:oxidoreductase activity, acting on NAD(P)H, oxygen as acceptor"/>
    <property type="evidence" value="ECO:0007669"/>
    <property type="project" value="InterPro"/>
</dbReference>
<dbReference type="Gene3D" id="1.10.238.10">
    <property type="entry name" value="EF-hand"/>
    <property type="match status" value="1"/>
</dbReference>
<dbReference type="GO" id="GO:0004601">
    <property type="term" value="F:peroxidase activity"/>
    <property type="evidence" value="ECO:0007669"/>
    <property type="project" value="InterPro"/>
</dbReference>
<gene>
    <name evidence="3" type="ORF">LLUT_LOCUS3360</name>
</gene>
<comment type="caution">
    <text evidence="3">The sequence shown here is derived from an EMBL/GenBank/DDBJ whole genome shotgun (WGS) entry which is preliminary data.</text>
</comment>
<evidence type="ECO:0000313" key="3">
    <source>
        <dbReference type="EMBL" id="CAL0302300.1"/>
    </source>
</evidence>
<feature type="region of interest" description="Disordered" evidence="1">
    <location>
        <begin position="1"/>
        <end position="51"/>
    </location>
</feature>
<sequence length="152" mass="17275">MEIEENQQESWSKTKKRTPSFSNKTRNGSTKKTTRFKEEEEWVDDNNIGGGGRDAEAVLLATGLKKRVPSSKKVDRTNSGAVVALKSLKFMTSKNFEGNGWSQVEKLFHELAIDDKLHRTKFGECIARGITSWLEDWEENNAHKVNLSVKDM</sequence>
<accession>A0AAV1VZ57</accession>
<dbReference type="EMBL" id="CAXHTB010000002">
    <property type="protein sequence ID" value="CAL0302300.1"/>
    <property type="molecule type" value="Genomic_DNA"/>
</dbReference>
<keyword evidence="4" id="KW-1185">Reference proteome</keyword>
<proteinExistence type="predicted"/>
<name>A0AAV1VZ57_LUPLU</name>
<feature type="domain" description="NADPH oxidase Respiratory burst" evidence="2">
    <location>
        <begin position="73"/>
        <end position="127"/>
    </location>
</feature>
<dbReference type="Pfam" id="PF08414">
    <property type="entry name" value="NADPH_Ox"/>
    <property type="match status" value="1"/>
</dbReference>
<dbReference type="AlphaFoldDB" id="A0AAV1VZ57"/>
<reference evidence="3 4" key="1">
    <citation type="submission" date="2024-03" db="EMBL/GenBank/DDBJ databases">
        <authorList>
            <person name="Martinez-Hernandez J."/>
        </authorList>
    </citation>
    <scope>NUCLEOTIDE SEQUENCE [LARGE SCALE GENOMIC DNA]</scope>
</reference>
<organism evidence="3 4">
    <name type="scientific">Lupinus luteus</name>
    <name type="common">European yellow lupine</name>
    <dbReference type="NCBI Taxonomy" id="3873"/>
    <lineage>
        <taxon>Eukaryota</taxon>
        <taxon>Viridiplantae</taxon>
        <taxon>Streptophyta</taxon>
        <taxon>Embryophyta</taxon>
        <taxon>Tracheophyta</taxon>
        <taxon>Spermatophyta</taxon>
        <taxon>Magnoliopsida</taxon>
        <taxon>eudicotyledons</taxon>
        <taxon>Gunneridae</taxon>
        <taxon>Pentapetalae</taxon>
        <taxon>rosids</taxon>
        <taxon>fabids</taxon>
        <taxon>Fabales</taxon>
        <taxon>Fabaceae</taxon>
        <taxon>Papilionoideae</taxon>
        <taxon>50 kb inversion clade</taxon>
        <taxon>genistoids sensu lato</taxon>
        <taxon>core genistoids</taxon>
        <taxon>Genisteae</taxon>
        <taxon>Lupinus</taxon>
    </lineage>
</organism>
<feature type="compositionally biased region" description="Polar residues" evidence="1">
    <location>
        <begin position="19"/>
        <end position="28"/>
    </location>
</feature>
<dbReference type="Proteomes" id="UP001497480">
    <property type="component" value="Unassembled WGS sequence"/>
</dbReference>
<dbReference type="InterPro" id="IPR013623">
    <property type="entry name" value="NADPH_Ox"/>
</dbReference>
<evidence type="ECO:0000313" key="4">
    <source>
        <dbReference type="Proteomes" id="UP001497480"/>
    </source>
</evidence>
<evidence type="ECO:0000259" key="2">
    <source>
        <dbReference type="Pfam" id="PF08414"/>
    </source>
</evidence>